<sequence>MQSRSFNWYPTLRHGSGHYNFH</sequence>
<evidence type="ECO:0000313" key="1">
    <source>
        <dbReference type="EMBL" id="JAD48176.1"/>
    </source>
</evidence>
<dbReference type="AlphaFoldDB" id="A0A0A9AAS8"/>
<accession>A0A0A9AAS8</accession>
<reference evidence="1" key="2">
    <citation type="journal article" date="2015" name="Data Brief">
        <title>Shoot transcriptome of the giant reed, Arundo donax.</title>
        <authorList>
            <person name="Barrero R.A."/>
            <person name="Guerrero F.D."/>
            <person name="Moolhuijzen P."/>
            <person name="Goolsby J.A."/>
            <person name="Tidwell J."/>
            <person name="Bellgard S.E."/>
            <person name="Bellgard M.I."/>
        </authorList>
    </citation>
    <scope>NUCLEOTIDE SEQUENCE</scope>
    <source>
        <tissue evidence="1">Shoot tissue taken approximately 20 cm above the soil surface</tissue>
    </source>
</reference>
<name>A0A0A9AAS8_ARUDO</name>
<protein>
    <submittedName>
        <fullName evidence="1">Uncharacterized protein</fullName>
    </submittedName>
</protein>
<reference evidence="1" key="1">
    <citation type="submission" date="2014-09" db="EMBL/GenBank/DDBJ databases">
        <authorList>
            <person name="Magalhaes I.L.F."/>
            <person name="Oliveira U."/>
            <person name="Santos F.R."/>
            <person name="Vidigal T.H.D.A."/>
            <person name="Brescovit A.D."/>
            <person name="Santos A.J."/>
        </authorList>
    </citation>
    <scope>NUCLEOTIDE SEQUENCE</scope>
    <source>
        <tissue evidence="1">Shoot tissue taken approximately 20 cm above the soil surface</tissue>
    </source>
</reference>
<organism evidence="1">
    <name type="scientific">Arundo donax</name>
    <name type="common">Giant reed</name>
    <name type="synonym">Donax arundinaceus</name>
    <dbReference type="NCBI Taxonomy" id="35708"/>
    <lineage>
        <taxon>Eukaryota</taxon>
        <taxon>Viridiplantae</taxon>
        <taxon>Streptophyta</taxon>
        <taxon>Embryophyta</taxon>
        <taxon>Tracheophyta</taxon>
        <taxon>Spermatophyta</taxon>
        <taxon>Magnoliopsida</taxon>
        <taxon>Liliopsida</taxon>
        <taxon>Poales</taxon>
        <taxon>Poaceae</taxon>
        <taxon>PACMAD clade</taxon>
        <taxon>Arundinoideae</taxon>
        <taxon>Arundineae</taxon>
        <taxon>Arundo</taxon>
    </lineage>
</organism>
<proteinExistence type="predicted"/>
<dbReference type="EMBL" id="GBRH01249719">
    <property type="protein sequence ID" value="JAD48176.1"/>
    <property type="molecule type" value="Transcribed_RNA"/>
</dbReference>